<accession>A0A392N9V1</accession>
<proteinExistence type="predicted"/>
<evidence type="ECO:0000313" key="3">
    <source>
        <dbReference type="Proteomes" id="UP000265520"/>
    </source>
</evidence>
<reference evidence="2 3" key="1">
    <citation type="journal article" date="2018" name="Front. Plant Sci.">
        <title>Red Clover (Trifolium pratense) and Zigzag Clover (T. medium) - A Picture of Genomic Similarities and Differences.</title>
        <authorList>
            <person name="Dluhosova J."/>
            <person name="Istvanek J."/>
            <person name="Nedelnik J."/>
            <person name="Repkova J."/>
        </authorList>
    </citation>
    <scope>NUCLEOTIDE SEQUENCE [LARGE SCALE GENOMIC DNA]</scope>
    <source>
        <strain evidence="3">cv. 10/8</strain>
        <tissue evidence="2">Leaf</tissue>
    </source>
</reference>
<dbReference type="InterPro" id="IPR043502">
    <property type="entry name" value="DNA/RNA_pol_sf"/>
</dbReference>
<dbReference type="EMBL" id="LXQA010031299">
    <property type="protein sequence ID" value="MCH96019.1"/>
    <property type="molecule type" value="Genomic_DNA"/>
</dbReference>
<dbReference type="Pfam" id="PF07727">
    <property type="entry name" value="RVT_2"/>
    <property type="match status" value="1"/>
</dbReference>
<name>A0A392N9V1_9FABA</name>
<comment type="caution">
    <text evidence="2">The sequence shown here is derived from an EMBL/GenBank/DDBJ whole genome shotgun (WGS) entry which is preliminary data.</text>
</comment>
<evidence type="ECO:0000313" key="2">
    <source>
        <dbReference type="EMBL" id="MCH96019.1"/>
    </source>
</evidence>
<dbReference type="PANTHER" id="PTHR11439">
    <property type="entry name" value="GAG-POL-RELATED RETROTRANSPOSON"/>
    <property type="match status" value="1"/>
</dbReference>
<evidence type="ECO:0000259" key="1">
    <source>
        <dbReference type="Pfam" id="PF07727"/>
    </source>
</evidence>
<dbReference type="AlphaFoldDB" id="A0A392N9V1"/>
<feature type="non-terminal residue" evidence="2">
    <location>
        <position position="1"/>
    </location>
</feature>
<keyword evidence="3" id="KW-1185">Reference proteome</keyword>
<dbReference type="PANTHER" id="PTHR11439:SF463">
    <property type="entry name" value="REVERSE TRANSCRIPTASE TY1_COPIA-TYPE DOMAIN-CONTAINING PROTEIN"/>
    <property type="match status" value="1"/>
</dbReference>
<sequence>QASRKWYERLTSLLIQQGYKQSSSDYSLFTLQTGNDFTVLLIYVDDIILAGTSLEEFQRIKSILDDHFKIKDLGLLKYFLGLEVAHSKKGITVSQRKYCLDLLSDSGLLGSKPATTPLDPSVKLHQDGGKPFEDIASYRRLVGRLLYLTNTRPDISFATQQLSQFLHKPTMTHYHAACRVVRYLKHNPGRGLMYPRTSELQILGYSDADWAGCIDSRRSISGYVFFLGNSLVSWKAKKQITVSRSSSEAEYRALSTATCELIWILFLLQDLKITSTRSPVLYCDNQSALHIASNPVFHERTKHLEIDCHLVREKVQQGILRLLPIPSQEQLADFLTKALSTAKFNNLVSKLGLIDIYQSPACGRLLTIEEKENNIEDT</sequence>
<organism evidence="2 3">
    <name type="scientific">Trifolium medium</name>
    <dbReference type="NCBI Taxonomy" id="97028"/>
    <lineage>
        <taxon>Eukaryota</taxon>
        <taxon>Viridiplantae</taxon>
        <taxon>Streptophyta</taxon>
        <taxon>Embryophyta</taxon>
        <taxon>Tracheophyta</taxon>
        <taxon>Spermatophyta</taxon>
        <taxon>Magnoliopsida</taxon>
        <taxon>eudicotyledons</taxon>
        <taxon>Gunneridae</taxon>
        <taxon>Pentapetalae</taxon>
        <taxon>rosids</taxon>
        <taxon>fabids</taxon>
        <taxon>Fabales</taxon>
        <taxon>Fabaceae</taxon>
        <taxon>Papilionoideae</taxon>
        <taxon>50 kb inversion clade</taxon>
        <taxon>NPAAA clade</taxon>
        <taxon>Hologalegina</taxon>
        <taxon>IRL clade</taxon>
        <taxon>Trifolieae</taxon>
        <taxon>Trifolium</taxon>
    </lineage>
</organism>
<dbReference type="SUPFAM" id="SSF56672">
    <property type="entry name" value="DNA/RNA polymerases"/>
    <property type="match status" value="1"/>
</dbReference>
<gene>
    <name evidence="2" type="ORF">A2U01_0017002</name>
</gene>
<dbReference type="Proteomes" id="UP000265520">
    <property type="component" value="Unassembled WGS sequence"/>
</dbReference>
<dbReference type="CDD" id="cd09272">
    <property type="entry name" value="RNase_HI_RT_Ty1"/>
    <property type="match status" value="1"/>
</dbReference>
<feature type="domain" description="Reverse transcriptase Ty1/copia-type" evidence="1">
    <location>
        <begin position="1"/>
        <end position="118"/>
    </location>
</feature>
<dbReference type="InterPro" id="IPR013103">
    <property type="entry name" value="RVT_2"/>
</dbReference>
<protein>
    <submittedName>
        <fullName evidence="2">Retrovirus-related pol polyprotein from transposon TNT 1-94</fullName>
    </submittedName>
</protein>